<feature type="active site" description="Nucleophile" evidence="4">
    <location>
        <position position="291"/>
    </location>
</feature>
<keyword evidence="7" id="KW-0812">Transmembrane</keyword>
<dbReference type="InterPro" id="IPR043146">
    <property type="entry name" value="Penicillin_amidase_N_B-knob"/>
</dbReference>
<feature type="binding site" evidence="5">
    <location>
        <position position="363"/>
    </location>
    <ligand>
        <name>Ca(2+)</name>
        <dbReference type="ChEBI" id="CHEBI:29108"/>
    </ligand>
</feature>
<keyword evidence="5" id="KW-0106">Calcium</keyword>
<keyword evidence="5" id="KW-0479">Metal-binding</keyword>
<evidence type="ECO:0000256" key="2">
    <source>
        <dbReference type="ARBA" id="ARBA00022801"/>
    </source>
</evidence>
<dbReference type="InterPro" id="IPR043147">
    <property type="entry name" value="Penicillin_amidase_A-knob"/>
</dbReference>
<keyword evidence="7" id="KW-1133">Transmembrane helix</keyword>
<evidence type="ECO:0000256" key="1">
    <source>
        <dbReference type="ARBA" id="ARBA00006586"/>
    </source>
</evidence>
<reference evidence="8 9" key="1">
    <citation type="submission" date="2019-08" db="EMBL/GenBank/DDBJ databases">
        <title>Complete genome sequence of Terriglobus albidus strain ORNL.</title>
        <authorList>
            <person name="Podar M."/>
        </authorList>
    </citation>
    <scope>NUCLEOTIDE SEQUENCE [LARGE SCALE GENOMIC DNA]</scope>
    <source>
        <strain evidence="8 9">ORNL</strain>
    </source>
</reference>
<comment type="cofactor">
    <cofactor evidence="5">
        <name>Ca(2+)</name>
        <dbReference type="ChEBI" id="CHEBI:29108"/>
    </cofactor>
    <text evidence="5">Binds 1 Ca(2+) ion per dimer.</text>
</comment>
<sequence>MEVTDLQAVATSPERKRRILKYVGISAGVVLVLVLIAGVSLRLWLSHALNASLPQVDGTVHTRGLTAAVKVERTAEGMPAIHAGNLHDLSFAQGYITAQDRLWQMDMLRRYAEGRLSEILGSMTLEHDRTQRYLQLGAAADAALPHVAPDQMQLLNAYADGVNAYIAESEGHLPLEFRLLHYAPAKWTPHDSLLVGLSMSQELSTSFPTKLARETLTARLSPELLADLYPVGSWRDHPPVDGHPSLSAPNQDPPDAPLDETQTKLTLPASSIEDLQHVLHPFTCDGCVSGSNNWAVSGAHTATGKPLLSNDMHLGLDIPGIWYETSLESPELHATGVALPGVPFIIVGHNQHIAWGFTASLADVQDLYIEKLRTSAANPKQREFQTHDGAWLPVATRQEVIHVRGGKDVPLEISLTSHGGHPTPVISPMIPREQRPLALAWTVYDPEITASLPFQAVNQASNYEQFVTAFRSFGGPSLSAVYADDQGHIGYHAIGKVPVRGDAQHPSGLSPVPVTDGSYEWSGYVSYDLMPQALDPESGVLATANARITADDAPYTLSLDWENPYRNERIWKQLLPSKGLTAADMMKLQLDVYSDGDRVIAQKLAYAIDHSKTKDKRLHQAADLLRVWNGNMEINSPAAAIVSATRTALWPMLLRPLLGNDWRLYRWNSRSFVQEELISHAPARWLPSPYSDWNDLLTAAVQEGLRDAHAPGDLSHWSYGAMHRIDLQHPLYGTNRIFRRIFPAPAGPGSFPLPGDTITVRAGSATFGASERFTADLADWENSNLNVPVGQSGNPRSTNFRDQWSNWYDGKPLPLPWNTVKAQHTLTLEP</sequence>
<dbReference type="PANTHER" id="PTHR34218:SF4">
    <property type="entry name" value="ACYL-HOMOSERINE LACTONE ACYLASE QUIP"/>
    <property type="match status" value="1"/>
</dbReference>
<feature type="region of interest" description="Disordered" evidence="6">
    <location>
        <begin position="238"/>
        <end position="261"/>
    </location>
</feature>
<dbReference type="GO" id="GO:0016811">
    <property type="term" value="F:hydrolase activity, acting on carbon-nitrogen (but not peptide) bonds, in linear amides"/>
    <property type="evidence" value="ECO:0007669"/>
    <property type="project" value="InterPro"/>
</dbReference>
<evidence type="ECO:0000313" key="8">
    <source>
        <dbReference type="EMBL" id="QEE30953.1"/>
    </source>
</evidence>
<proteinExistence type="inferred from homology"/>
<evidence type="ECO:0000313" key="9">
    <source>
        <dbReference type="Proteomes" id="UP000321820"/>
    </source>
</evidence>
<dbReference type="KEGG" id="talb:FTW19_24900"/>
<evidence type="ECO:0000256" key="6">
    <source>
        <dbReference type="SAM" id="MobiDB-lite"/>
    </source>
</evidence>
<dbReference type="GO" id="GO:0046872">
    <property type="term" value="F:metal ion binding"/>
    <property type="evidence" value="ECO:0007669"/>
    <property type="project" value="UniProtKB-KW"/>
</dbReference>
<dbReference type="PIRSF" id="PIRSF001227">
    <property type="entry name" value="Pen_acylase"/>
    <property type="match status" value="1"/>
</dbReference>
<dbReference type="InterPro" id="IPR029055">
    <property type="entry name" value="Ntn_hydrolases_N"/>
</dbReference>
<dbReference type="Gene3D" id="1.10.1400.10">
    <property type="match status" value="1"/>
</dbReference>
<dbReference type="GO" id="GO:0017000">
    <property type="term" value="P:antibiotic biosynthetic process"/>
    <property type="evidence" value="ECO:0007669"/>
    <property type="project" value="InterPro"/>
</dbReference>
<evidence type="ECO:0000256" key="7">
    <source>
        <dbReference type="SAM" id="Phobius"/>
    </source>
</evidence>
<comment type="similarity">
    <text evidence="1">Belongs to the peptidase S45 family.</text>
</comment>
<evidence type="ECO:0000256" key="3">
    <source>
        <dbReference type="ARBA" id="ARBA00023145"/>
    </source>
</evidence>
<dbReference type="PANTHER" id="PTHR34218">
    <property type="entry name" value="PEPTIDASE S45 PENICILLIN AMIDASE"/>
    <property type="match status" value="1"/>
</dbReference>
<dbReference type="SUPFAM" id="SSF56235">
    <property type="entry name" value="N-terminal nucleophile aminohydrolases (Ntn hydrolases)"/>
    <property type="match status" value="1"/>
</dbReference>
<dbReference type="InterPro" id="IPR002692">
    <property type="entry name" value="S45"/>
</dbReference>
<gene>
    <name evidence="8" type="ORF">FTW19_24900</name>
</gene>
<dbReference type="RefSeq" id="WP_147650247.1">
    <property type="nucleotide sequence ID" value="NZ_CP042806.1"/>
</dbReference>
<dbReference type="Gene3D" id="2.30.120.10">
    <property type="match status" value="1"/>
</dbReference>
<keyword evidence="9" id="KW-1185">Reference proteome</keyword>
<dbReference type="AlphaFoldDB" id="A0A5B9EFE8"/>
<organism evidence="8 9">
    <name type="scientific">Terriglobus albidus</name>
    <dbReference type="NCBI Taxonomy" id="1592106"/>
    <lineage>
        <taxon>Bacteria</taxon>
        <taxon>Pseudomonadati</taxon>
        <taxon>Acidobacteriota</taxon>
        <taxon>Terriglobia</taxon>
        <taxon>Terriglobales</taxon>
        <taxon>Acidobacteriaceae</taxon>
        <taxon>Terriglobus</taxon>
    </lineage>
</organism>
<evidence type="ECO:0000256" key="5">
    <source>
        <dbReference type="PIRSR" id="PIRSR001227-2"/>
    </source>
</evidence>
<feature type="binding site" evidence="5">
    <location>
        <position position="366"/>
    </location>
    <ligand>
        <name>Ca(2+)</name>
        <dbReference type="ChEBI" id="CHEBI:29108"/>
    </ligand>
</feature>
<dbReference type="CDD" id="cd03747">
    <property type="entry name" value="Ntn_PGA_like"/>
    <property type="match status" value="1"/>
</dbReference>
<accession>A0A5B9EFE8</accession>
<dbReference type="EMBL" id="CP042806">
    <property type="protein sequence ID" value="QEE30953.1"/>
    <property type="molecule type" value="Genomic_DNA"/>
</dbReference>
<evidence type="ECO:0000256" key="4">
    <source>
        <dbReference type="PIRSR" id="PIRSR001227-1"/>
    </source>
</evidence>
<dbReference type="Pfam" id="PF01804">
    <property type="entry name" value="Penicil_amidase"/>
    <property type="match status" value="1"/>
</dbReference>
<dbReference type="InterPro" id="IPR014395">
    <property type="entry name" value="Pen/GL7ACA/AHL_acylase"/>
</dbReference>
<keyword evidence="3" id="KW-0865">Zymogen</keyword>
<dbReference type="InterPro" id="IPR023343">
    <property type="entry name" value="Penicillin_amidase_dom1"/>
</dbReference>
<name>A0A5B9EFE8_9BACT</name>
<protein>
    <submittedName>
        <fullName evidence="8">Penicillin acylase family protein</fullName>
    </submittedName>
</protein>
<dbReference type="Proteomes" id="UP000321820">
    <property type="component" value="Chromosome"/>
</dbReference>
<dbReference type="Gene3D" id="1.10.439.10">
    <property type="entry name" value="Penicillin Amidohydrolase, domain 1"/>
    <property type="match status" value="1"/>
</dbReference>
<feature type="transmembrane region" description="Helical" evidence="7">
    <location>
        <begin position="22"/>
        <end position="45"/>
    </location>
</feature>
<dbReference type="Gene3D" id="3.60.20.10">
    <property type="entry name" value="Glutamine Phosphoribosylpyrophosphate, subunit 1, domain 1"/>
    <property type="match status" value="1"/>
</dbReference>
<keyword evidence="2" id="KW-0378">Hydrolase</keyword>
<dbReference type="OrthoDB" id="9759796at2"/>
<keyword evidence="7" id="KW-0472">Membrane</keyword>